<proteinExistence type="inferred from homology"/>
<dbReference type="InterPro" id="IPR036514">
    <property type="entry name" value="SGNH_hydro_sf"/>
</dbReference>
<dbReference type="Gene3D" id="3.40.50.1110">
    <property type="entry name" value="SGNH hydrolase"/>
    <property type="match status" value="1"/>
</dbReference>
<comment type="caution">
    <text evidence="2">The sequence shown here is derived from an EMBL/GenBank/DDBJ whole genome shotgun (WGS) entry which is preliminary data.</text>
</comment>
<dbReference type="GO" id="GO:0016788">
    <property type="term" value="F:hydrolase activity, acting on ester bonds"/>
    <property type="evidence" value="ECO:0007669"/>
    <property type="project" value="InterPro"/>
</dbReference>
<sequence>MAVVSSLLVKAMLGLSLSVMMLLPWFSLAIDIHYVREMAAQNNVSCILVFGDSSVDPGNNNVLPTTMKSNFPPYGKDFFNGLPTGRFSNGRLASDFIAEAVGYRNIVPAFLDPKLKLEDLPHGVSFASAATGYDDFTANISNVLPVSRQIEYFEHYKIHMRKLMGEERAEFVIRNALYIISMGTNDFLQNYYLDSTRPKQFTVQQYQNFLLSRMTRDIQVIHRLGGRRIVVVGVPPLGCMPLVKTLYSQANCVASLNRVSFSFNAKLLHQLNTLKTNLHLKTAFVDAYGSILRAVIHPAKYGFEEGRKGCCGTGAVEYGDSCRGMETCKDSSKYVFWDAVHPSEKMYKIIADAALDSVTKELTA</sequence>
<dbReference type="AlphaFoldDB" id="A0A834SGZ6"/>
<dbReference type="SUPFAM" id="SSF52266">
    <property type="entry name" value="SGNH hydrolase"/>
    <property type="match status" value="1"/>
</dbReference>
<dbReference type="OrthoDB" id="1600564at2759"/>
<dbReference type="InterPro" id="IPR050592">
    <property type="entry name" value="GDSL_lipolytic_enzyme"/>
</dbReference>
<dbReference type="Proteomes" id="UP000634136">
    <property type="component" value="Unassembled WGS sequence"/>
</dbReference>
<name>A0A834SGZ6_9FABA</name>
<dbReference type="CDD" id="cd01837">
    <property type="entry name" value="SGNH_plant_lipase_like"/>
    <property type="match status" value="1"/>
</dbReference>
<protein>
    <submittedName>
        <fullName evidence="2">GDSL esterase/lipase</fullName>
    </submittedName>
</protein>
<dbReference type="PANTHER" id="PTHR45642:SF7">
    <property type="entry name" value="GDSL ESTERASE_LIPASE"/>
    <property type="match status" value="1"/>
</dbReference>
<organism evidence="2 3">
    <name type="scientific">Senna tora</name>
    <dbReference type="NCBI Taxonomy" id="362788"/>
    <lineage>
        <taxon>Eukaryota</taxon>
        <taxon>Viridiplantae</taxon>
        <taxon>Streptophyta</taxon>
        <taxon>Embryophyta</taxon>
        <taxon>Tracheophyta</taxon>
        <taxon>Spermatophyta</taxon>
        <taxon>Magnoliopsida</taxon>
        <taxon>eudicotyledons</taxon>
        <taxon>Gunneridae</taxon>
        <taxon>Pentapetalae</taxon>
        <taxon>rosids</taxon>
        <taxon>fabids</taxon>
        <taxon>Fabales</taxon>
        <taxon>Fabaceae</taxon>
        <taxon>Caesalpinioideae</taxon>
        <taxon>Cassia clade</taxon>
        <taxon>Senna</taxon>
    </lineage>
</organism>
<keyword evidence="3" id="KW-1185">Reference proteome</keyword>
<evidence type="ECO:0000313" key="2">
    <source>
        <dbReference type="EMBL" id="KAF7803367.1"/>
    </source>
</evidence>
<dbReference type="FunFam" id="3.40.50.1110:FF:000003">
    <property type="entry name" value="GDSL esterase/lipase APG"/>
    <property type="match status" value="1"/>
</dbReference>
<reference evidence="2" key="1">
    <citation type="submission" date="2020-09" db="EMBL/GenBank/DDBJ databases">
        <title>Genome-Enabled Discovery of Anthraquinone Biosynthesis in Senna tora.</title>
        <authorList>
            <person name="Kang S.-H."/>
            <person name="Pandey R.P."/>
            <person name="Lee C.-M."/>
            <person name="Sim J.-S."/>
            <person name="Jeong J.-T."/>
            <person name="Choi B.-S."/>
            <person name="Jung M."/>
            <person name="Ginzburg D."/>
            <person name="Zhao K."/>
            <person name="Won S.Y."/>
            <person name="Oh T.-J."/>
            <person name="Yu Y."/>
            <person name="Kim N.-H."/>
            <person name="Lee O.R."/>
            <person name="Lee T.-H."/>
            <person name="Bashyal P."/>
            <person name="Kim T.-S."/>
            <person name="Lee W.-H."/>
            <person name="Kawkins C."/>
            <person name="Kim C.-K."/>
            <person name="Kim J.S."/>
            <person name="Ahn B.O."/>
            <person name="Rhee S.Y."/>
            <person name="Sohng J.K."/>
        </authorList>
    </citation>
    <scope>NUCLEOTIDE SEQUENCE</scope>
    <source>
        <tissue evidence="2">Leaf</tissue>
    </source>
</reference>
<dbReference type="InterPro" id="IPR001087">
    <property type="entry name" value="GDSL"/>
</dbReference>
<accession>A0A834SGZ6</accession>
<comment type="similarity">
    <text evidence="1">Belongs to the 'GDSL' lipolytic enzyme family.</text>
</comment>
<dbReference type="Pfam" id="PF00657">
    <property type="entry name" value="Lipase_GDSL"/>
    <property type="match status" value="1"/>
</dbReference>
<dbReference type="PANTHER" id="PTHR45642">
    <property type="entry name" value="GDSL ESTERASE/LIPASE EXL3"/>
    <property type="match status" value="1"/>
</dbReference>
<evidence type="ECO:0000256" key="1">
    <source>
        <dbReference type="ARBA" id="ARBA00008668"/>
    </source>
</evidence>
<dbReference type="EMBL" id="JAAIUW010000013">
    <property type="protein sequence ID" value="KAF7803367.1"/>
    <property type="molecule type" value="Genomic_DNA"/>
</dbReference>
<gene>
    <name evidence="2" type="ORF">G2W53_042478</name>
</gene>
<dbReference type="InterPro" id="IPR035669">
    <property type="entry name" value="SGNH_plant_lipase-like"/>
</dbReference>
<evidence type="ECO:0000313" key="3">
    <source>
        <dbReference type="Proteomes" id="UP000634136"/>
    </source>
</evidence>